<dbReference type="PANTHER" id="PTHR40065:SF3">
    <property type="entry name" value="RNA-BINDING PROTEIN YHBY"/>
    <property type="match status" value="1"/>
</dbReference>
<proteinExistence type="predicted"/>
<evidence type="ECO:0000256" key="1">
    <source>
        <dbReference type="ARBA" id="ARBA00022884"/>
    </source>
</evidence>
<evidence type="ECO:0000313" key="5">
    <source>
        <dbReference type="Proteomes" id="UP001148125"/>
    </source>
</evidence>
<protein>
    <submittedName>
        <fullName evidence="4">Ribosome assembly RNA-binding protein YhbY</fullName>
    </submittedName>
</protein>
<keyword evidence="5" id="KW-1185">Reference proteome</keyword>
<dbReference type="Pfam" id="PF01985">
    <property type="entry name" value="CRS1_YhbY"/>
    <property type="match status" value="1"/>
</dbReference>
<dbReference type="EMBL" id="JAOTPO010000006">
    <property type="protein sequence ID" value="MDE5413842.1"/>
    <property type="molecule type" value="Genomic_DNA"/>
</dbReference>
<feature type="domain" description="CRM" evidence="3">
    <location>
        <begin position="1"/>
        <end position="96"/>
    </location>
</feature>
<dbReference type="PANTHER" id="PTHR40065">
    <property type="entry name" value="RNA-BINDING PROTEIN YHBY"/>
    <property type="match status" value="1"/>
</dbReference>
<keyword evidence="1 2" id="KW-0694">RNA-binding</keyword>
<dbReference type="Gene3D" id="3.30.110.60">
    <property type="entry name" value="YhbY-like"/>
    <property type="match status" value="1"/>
</dbReference>
<dbReference type="Proteomes" id="UP001148125">
    <property type="component" value="Unassembled WGS sequence"/>
</dbReference>
<dbReference type="SMART" id="SM01103">
    <property type="entry name" value="CRS1_YhbY"/>
    <property type="match status" value="1"/>
</dbReference>
<dbReference type="NCBIfam" id="TIGR00253">
    <property type="entry name" value="RNA_bind_YhbY"/>
    <property type="match status" value="1"/>
</dbReference>
<dbReference type="InterPro" id="IPR001890">
    <property type="entry name" value="RNA-binding_CRM"/>
</dbReference>
<dbReference type="RefSeq" id="WP_275118460.1">
    <property type="nucleotide sequence ID" value="NZ_JAOTPO010000006.1"/>
</dbReference>
<dbReference type="SUPFAM" id="SSF75471">
    <property type="entry name" value="YhbY-like"/>
    <property type="match status" value="1"/>
</dbReference>
<evidence type="ECO:0000256" key="2">
    <source>
        <dbReference type="PROSITE-ProRule" id="PRU00626"/>
    </source>
</evidence>
<organism evidence="4 5">
    <name type="scientific">Alkalihalobacterium chitinilyticum</name>
    <dbReference type="NCBI Taxonomy" id="2980103"/>
    <lineage>
        <taxon>Bacteria</taxon>
        <taxon>Bacillati</taxon>
        <taxon>Bacillota</taxon>
        <taxon>Bacilli</taxon>
        <taxon>Bacillales</taxon>
        <taxon>Bacillaceae</taxon>
        <taxon>Alkalihalobacterium</taxon>
    </lineage>
</organism>
<dbReference type="InterPro" id="IPR017924">
    <property type="entry name" value="RNA-binding_YhbY"/>
</dbReference>
<dbReference type="InterPro" id="IPR035920">
    <property type="entry name" value="YhbY-like_sf"/>
</dbReference>
<evidence type="ECO:0000259" key="3">
    <source>
        <dbReference type="PROSITE" id="PS51295"/>
    </source>
</evidence>
<dbReference type="PROSITE" id="PS51295">
    <property type="entry name" value="CRM"/>
    <property type="match status" value="1"/>
</dbReference>
<name>A0ABT5VEF6_9BACI</name>
<gene>
    <name evidence="4" type="primary">yhbY</name>
    <name evidence="4" type="ORF">N7Z68_10635</name>
</gene>
<evidence type="ECO:0000313" key="4">
    <source>
        <dbReference type="EMBL" id="MDE5413842.1"/>
    </source>
</evidence>
<comment type="caution">
    <text evidence="4">The sequence shown here is derived from an EMBL/GenBank/DDBJ whole genome shotgun (WGS) entry which is preliminary data.</text>
</comment>
<accession>A0ABT5VEF6</accession>
<reference evidence="4" key="1">
    <citation type="submission" date="2024-05" db="EMBL/GenBank/DDBJ databases">
        <title>Alkalihalobacillus sp. strain MEB203 novel alkaliphilic bacterium from Lonar Lake, India.</title>
        <authorList>
            <person name="Joshi A."/>
            <person name="Thite S."/>
            <person name="Mengade P."/>
        </authorList>
    </citation>
    <scope>NUCLEOTIDE SEQUENCE</scope>
    <source>
        <strain evidence="4">MEB 203</strain>
    </source>
</reference>
<dbReference type="InterPro" id="IPR051925">
    <property type="entry name" value="RNA-binding_domain"/>
</dbReference>
<sequence length="97" mass="10957">MLTGKQKRFLRSKAHHLTPIFQVGKGGVNENMIKQINDALEARELLKVSVLQNCEDDKDEVANDLTKGARAELVQVIGNTIVLYKESRENKQLELPQ</sequence>